<dbReference type="AlphaFoldDB" id="A0A6F8SWF3"/>
<evidence type="ECO:0000313" key="1">
    <source>
        <dbReference type="EMBL" id="BCA92581.1"/>
    </source>
</evidence>
<name>A0A6F8SWF3_9GAMM</name>
<accession>A0A6F8SWF3</accession>
<evidence type="ECO:0000313" key="2">
    <source>
        <dbReference type="Proteomes" id="UP000503197"/>
    </source>
</evidence>
<sequence>MLIVCVALDVQRVFITNGIVEFFDEDRVAQRKRSILFVWGLGNEQRKVVIEKRWAKRALLKRIRWRPGGFYCRYPHRSSSQ</sequence>
<dbReference type="Proteomes" id="UP000503197">
    <property type="component" value="Chromosome"/>
</dbReference>
<reference evidence="1 2" key="1">
    <citation type="submission" date="2020-02" db="EMBL/GenBank/DDBJ databases">
        <title>Complete Genome Sequence of Halomonas meridiana strain BAA-801, Isolated from Deep Sea Thermal Vent.</title>
        <authorList>
            <person name="Takahashi Y."/>
            <person name="Takahashi H."/>
            <person name="Galipon J."/>
            <person name="Arakawa K."/>
        </authorList>
    </citation>
    <scope>NUCLEOTIDE SEQUENCE [LARGE SCALE GENOMIC DNA]</scope>
    <source>
        <strain evidence="1 2">Slthf1</strain>
    </source>
</reference>
<organism evidence="1 2">
    <name type="scientific">Vreelandella aquamarina</name>
    <dbReference type="NCBI Taxonomy" id="77097"/>
    <lineage>
        <taxon>Bacteria</taxon>
        <taxon>Pseudomonadati</taxon>
        <taxon>Pseudomonadota</taxon>
        <taxon>Gammaproteobacteria</taxon>
        <taxon>Oceanospirillales</taxon>
        <taxon>Halomonadaceae</taxon>
        <taxon>Vreelandella</taxon>
    </lineage>
</organism>
<proteinExistence type="predicted"/>
<dbReference type="EMBL" id="AP022821">
    <property type="protein sequence ID" value="BCA92581.1"/>
    <property type="molecule type" value="Genomic_DNA"/>
</dbReference>
<protein>
    <submittedName>
        <fullName evidence="1">Uncharacterized protein</fullName>
    </submittedName>
</protein>
<gene>
    <name evidence="1" type="ORF">HMSLTHF_23560</name>
</gene>